<evidence type="ECO:0000256" key="7">
    <source>
        <dbReference type="ARBA" id="ARBA00023136"/>
    </source>
</evidence>
<comment type="caution">
    <text evidence="11">The sequence shown here is derived from an EMBL/GenBank/DDBJ whole genome shotgun (WGS) entry which is preliminary data.</text>
</comment>
<dbReference type="PROSITE" id="PS50893">
    <property type="entry name" value="ABC_TRANSPORTER_2"/>
    <property type="match status" value="1"/>
</dbReference>
<protein>
    <submittedName>
        <fullName evidence="11">ABC transporter</fullName>
    </submittedName>
</protein>
<dbReference type="Pfam" id="PF00664">
    <property type="entry name" value="ABC_membrane"/>
    <property type="match status" value="1"/>
</dbReference>
<feature type="transmembrane region" description="Helical" evidence="8">
    <location>
        <begin position="179"/>
        <end position="197"/>
    </location>
</feature>
<evidence type="ECO:0000256" key="5">
    <source>
        <dbReference type="ARBA" id="ARBA00022840"/>
    </source>
</evidence>
<reference evidence="11" key="2">
    <citation type="submission" date="2020-09" db="EMBL/GenBank/DDBJ databases">
        <authorList>
            <person name="Sun Q."/>
            <person name="Kim S."/>
        </authorList>
    </citation>
    <scope>NUCLEOTIDE SEQUENCE</scope>
    <source>
        <strain evidence="11">KCTC 22169</strain>
    </source>
</reference>
<dbReference type="GO" id="GO:0016887">
    <property type="term" value="F:ATP hydrolysis activity"/>
    <property type="evidence" value="ECO:0007669"/>
    <property type="project" value="InterPro"/>
</dbReference>
<evidence type="ECO:0000313" key="12">
    <source>
        <dbReference type="Proteomes" id="UP000626148"/>
    </source>
</evidence>
<keyword evidence="3 8" id="KW-0812">Transmembrane</keyword>
<proteinExistence type="predicted"/>
<dbReference type="InterPro" id="IPR003439">
    <property type="entry name" value="ABC_transporter-like_ATP-bd"/>
</dbReference>
<dbReference type="GO" id="GO:0034040">
    <property type="term" value="F:ATPase-coupled lipid transmembrane transporter activity"/>
    <property type="evidence" value="ECO:0007669"/>
    <property type="project" value="TreeGrafter"/>
</dbReference>
<organism evidence="11 12">
    <name type="scientific">Saccharospirillum salsuginis</name>
    <dbReference type="NCBI Taxonomy" id="418750"/>
    <lineage>
        <taxon>Bacteria</taxon>
        <taxon>Pseudomonadati</taxon>
        <taxon>Pseudomonadota</taxon>
        <taxon>Gammaproteobacteria</taxon>
        <taxon>Oceanospirillales</taxon>
        <taxon>Saccharospirillaceae</taxon>
        <taxon>Saccharospirillum</taxon>
    </lineage>
</organism>
<dbReference type="EMBL" id="BMXR01000009">
    <property type="protein sequence ID" value="GGX65410.1"/>
    <property type="molecule type" value="Genomic_DNA"/>
</dbReference>
<feature type="transmembrane region" description="Helical" evidence="8">
    <location>
        <begin position="70"/>
        <end position="93"/>
    </location>
</feature>
<name>A0A918NGJ2_9GAMM</name>
<dbReference type="InterPro" id="IPR027417">
    <property type="entry name" value="P-loop_NTPase"/>
</dbReference>
<feature type="transmembrane region" description="Helical" evidence="8">
    <location>
        <begin position="261"/>
        <end position="283"/>
    </location>
</feature>
<dbReference type="InterPro" id="IPR017871">
    <property type="entry name" value="ABC_transporter-like_CS"/>
</dbReference>
<comment type="subcellular location">
    <subcellularLocation>
        <location evidence="1">Cell membrane</location>
        <topology evidence="1">Multi-pass membrane protein</topology>
    </subcellularLocation>
</comment>
<dbReference type="InterPro" id="IPR003593">
    <property type="entry name" value="AAA+_ATPase"/>
</dbReference>
<dbReference type="RefSeq" id="WP_189611367.1">
    <property type="nucleotide sequence ID" value="NZ_BMXR01000009.1"/>
</dbReference>
<dbReference type="Gene3D" id="1.20.1560.10">
    <property type="entry name" value="ABC transporter type 1, transmembrane domain"/>
    <property type="match status" value="1"/>
</dbReference>
<feature type="transmembrane region" description="Helical" evidence="8">
    <location>
        <begin position="149"/>
        <end position="173"/>
    </location>
</feature>
<evidence type="ECO:0000256" key="1">
    <source>
        <dbReference type="ARBA" id="ARBA00004651"/>
    </source>
</evidence>
<dbReference type="Proteomes" id="UP000626148">
    <property type="component" value="Unassembled WGS sequence"/>
</dbReference>
<dbReference type="Gene3D" id="3.40.50.300">
    <property type="entry name" value="P-loop containing nucleotide triphosphate hydrolases"/>
    <property type="match status" value="1"/>
</dbReference>
<dbReference type="GO" id="GO:0140359">
    <property type="term" value="F:ABC-type transporter activity"/>
    <property type="evidence" value="ECO:0007669"/>
    <property type="project" value="InterPro"/>
</dbReference>
<keyword evidence="12" id="KW-1185">Reference proteome</keyword>
<dbReference type="GO" id="GO:0005886">
    <property type="term" value="C:plasma membrane"/>
    <property type="evidence" value="ECO:0007669"/>
    <property type="project" value="UniProtKB-SubCell"/>
</dbReference>
<feature type="domain" description="ABC transporter" evidence="9">
    <location>
        <begin position="357"/>
        <end position="591"/>
    </location>
</feature>
<evidence type="ECO:0000256" key="3">
    <source>
        <dbReference type="ARBA" id="ARBA00022692"/>
    </source>
</evidence>
<evidence type="ECO:0000256" key="6">
    <source>
        <dbReference type="ARBA" id="ARBA00022989"/>
    </source>
</evidence>
<dbReference type="InterPro" id="IPR036640">
    <property type="entry name" value="ABC1_TM_sf"/>
</dbReference>
<feature type="transmembrane region" description="Helical" evidence="8">
    <location>
        <begin position="37"/>
        <end position="58"/>
    </location>
</feature>
<dbReference type="SMART" id="SM00382">
    <property type="entry name" value="AAA"/>
    <property type="match status" value="1"/>
</dbReference>
<evidence type="ECO:0000313" key="11">
    <source>
        <dbReference type="EMBL" id="GGX65410.1"/>
    </source>
</evidence>
<feature type="domain" description="ABC transmembrane type-1" evidence="10">
    <location>
        <begin position="39"/>
        <end position="323"/>
    </location>
</feature>
<dbReference type="Pfam" id="PF00005">
    <property type="entry name" value="ABC_tran"/>
    <property type="match status" value="1"/>
</dbReference>
<dbReference type="SUPFAM" id="SSF52540">
    <property type="entry name" value="P-loop containing nucleoside triphosphate hydrolases"/>
    <property type="match status" value="1"/>
</dbReference>
<dbReference type="GO" id="GO:0005524">
    <property type="term" value="F:ATP binding"/>
    <property type="evidence" value="ECO:0007669"/>
    <property type="project" value="UniProtKB-KW"/>
</dbReference>
<dbReference type="FunFam" id="3.40.50.300:FF:000186">
    <property type="entry name" value="ATP-binding cassette sub-family B member 7, mitochondrial"/>
    <property type="match status" value="1"/>
</dbReference>
<feature type="transmembrane region" description="Helical" evidence="8">
    <location>
        <begin position="303"/>
        <end position="321"/>
    </location>
</feature>
<dbReference type="PANTHER" id="PTHR24221:SF632">
    <property type="entry name" value="ATP-DEPENDENT LIPID A-CORE FLIPPASE"/>
    <property type="match status" value="1"/>
</dbReference>
<evidence type="ECO:0000259" key="9">
    <source>
        <dbReference type="PROSITE" id="PS50893"/>
    </source>
</evidence>
<keyword evidence="4" id="KW-0547">Nucleotide-binding</keyword>
<evidence type="ECO:0000256" key="2">
    <source>
        <dbReference type="ARBA" id="ARBA00022448"/>
    </source>
</evidence>
<accession>A0A918NGJ2</accession>
<dbReference type="PANTHER" id="PTHR24221">
    <property type="entry name" value="ATP-BINDING CASSETTE SUB-FAMILY B"/>
    <property type="match status" value="1"/>
</dbReference>
<dbReference type="InterPro" id="IPR011527">
    <property type="entry name" value="ABC1_TM_dom"/>
</dbReference>
<sequence>MRGMKGSATRAKPIGDLDLPFIARSLWPYLWAYKARVGVALAFLVAAKIVTVAMPWALKHIVDGLDTREAQMVAIPLGFLLAYGFFRFTSVAFGELRDAVFSRVTERAIRLASLEVFQHLHKLDLDFHLSRQTGGLSRDIERGTNGVHFLLRFLVFNIVPTVLELGMVATILIVNFNVWFALITLFAVVVYVLFTVLTTEWRNRFVREANTLDSKTNSRAIDALLNYETVKYFNNEAWEAENYDSNLADWEQARLKNRMSLLMLNTGQALIVSAALTLMMWLAARDVVAGEITIGDLVMVNAYVIQLFIPLNFLGFVYREIRRALTDIENMFGLLRRPATVQDREGATELAVTEGRIEFDGVQFHYHSNRSILNSLSLTIEPGHRVALVGSSGAGKSTIGRLLFRFYDPQAGEIRIDGQCIGEVTQQSLRRAIGVVPQDTVLFNDSILNNIRYGRPDASDEEVWRAIRMAHLDDFIQSLPERELTQVGERGLKVSGGEKQRIAIARVLLKDPPILLFDEATSALDSHAEQAILQAMREVSRNRTSIVIAHRLSTIVDADKIVVLQNGRVVEEGTHPRLLAAEGVYADLWRTQLHEEE</sequence>
<evidence type="ECO:0000256" key="8">
    <source>
        <dbReference type="SAM" id="Phobius"/>
    </source>
</evidence>
<keyword evidence="6 8" id="KW-1133">Transmembrane helix</keyword>
<dbReference type="InterPro" id="IPR039421">
    <property type="entry name" value="Type_1_exporter"/>
</dbReference>
<dbReference type="AlphaFoldDB" id="A0A918NGJ2"/>
<reference evidence="11" key="1">
    <citation type="journal article" date="2014" name="Int. J. Syst. Evol. Microbiol.">
        <title>Complete genome sequence of Corynebacterium casei LMG S-19264T (=DSM 44701T), isolated from a smear-ripened cheese.</title>
        <authorList>
            <consortium name="US DOE Joint Genome Institute (JGI-PGF)"/>
            <person name="Walter F."/>
            <person name="Albersmeier A."/>
            <person name="Kalinowski J."/>
            <person name="Ruckert C."/>
        </authorList>
    </citation>
    <scope>NUCLEOTIDE SEQUENCE</scope>
    <source>
        <strain evidence="11">KCTC 22169</strain>
    </source>
</reference>
<dbReference type="PROSITE" id="PS50929">
    <property type="entry name" value="ABC_TM1F"/>
    <property type="match status" value="1"/>
</dbReference>
<dbReference type="CDD" id="cd18582">
    <property type="entry name" value="ABC_6TM_ATM1_ABCB7"/>
    <property type="match status" value="1"/>
</dbReference>
<evidence type="ECO:0000256" key="4">
    <source>
        <dbReference type="ARBA" id="ARBA00022741"/>
    </source>
</evidence>
<keyword evidence="7 8" id="KW-0472">Membrane</keyword>
<keyword evidence="2" id="KW-0813">Transport</keyword>
<dbReference type="SUPFAM" id="SSF90123">
    <property type="entry name" value="ABC transporter transmembrane region"/>
    <property type="match status" value="1"/>
</dbReference>
<gene>
    <name evidence="11" type="primary">atmA</name>
    <name evidence="11" type="ORF">GCM10007392_36600</name>
</gene>
<keyword evidence="5" id="KW-0067">ATP-binding</keyword>
<evidence type="ECO:0000259" key="10">
    <source>
        <dbReference type="PROSITE" id="PS50929"/>
    </source>
</evidence>
<dbReference type="PROSITE" id="PS00211">
    <property type="entry name" value="ABC_TRANSPORTER_1"/>
    <property type="match status" value="1"/>
</dbReference>